<name>C0QD27_DESAH</name>
<feature type="domain" description="Cation efflux protein cytoplasmic" evidence="9">
    <location>
        <begin position="212"/>
        <end position="288"/>
    </location>
</feature>
<dbReference type="PANTHER" id="PTHR43840:SF15">
    <property type="entry name" value="MITOCHONDRIAL METAL TRANSPORTER 1-RELATED"/>
    <property type="match status" value="1"/>
</dbReference>
<dbReference type="InterPro" id="IPR036837">
    <property type="entry name" value="Cation_efflux_CTD_sf"/>
</dbReference>
<evidence type="ECO:0000256" key="5">
    <source>
        <dbReference type="ARBA" id="ARBA00022989"/>
    </source>
</evidence>
<dbReference type="Proteomes" id="UP000000442">
    <property type="component" value="Chromosome"/>
</dbReference>
<dbReference type="Pfam" id="PF16916">
    <property type="entry name" value="ZT_dimer"/>
    <property type="match status" value="1"/>
</dbReference>
<reference evidence="10 11" key="1">
    <citation type="journal article" date="2009" name="Environ. Microbiol.">
        <title>Genome sequence of Desulfobacterium autotrophicum HRM2, a marine sulfate reducer oxidizing organic carbon completely to carbon dioxide.</title>
        <authorList>
            <person name="Strittmatter A.W."/>
            <person name="Liesegang H."/>
            <person name="Rabus R."/>
            <person name="Decker I."/>
            <person name="Amann J."/>
            <person name="Andres S."/>
            <person name="Henne A."/>
            <person name="Fricke W.F."/>
            <person name="Martinez-Arias R."/>
            <person name="Bartels D."/>
            <person name="Goesmann A."/>
            <person name="Krause L."/>
            <person name="Puehler A."/>
            <person name="Klenk H.P."/>
            <person name="Richter M."/>
            <person name="Schuler M."/>
            <person name="Gloeckner F.O."/>
            <person name="Meyerdierks A."/>
            <person name="Gottschalk G."/>
            <person name="Amann R."/>
        </authorList>
    </citation>
    <scope>NUCLEOTIDE SEQUENCE [LARGE SCALE GENOMIC DNA]</scope>
    <source>
        <strain evidence="11">ATCC 43914 / DSM 3382 / HRM2</strain>
    </source>
</reference>
<keyword evidence="3" id="KW-0813">Transport</keyword>
<dbReference type="HOGENOM" id="CLU_013430_3_6_7"/>
<dbReference type="GO" id="GO:0016020">
    <property type="term" value="C:membrane"/>
    <property type="evidence" value="ECO:0007669"/>
    <property type="project" value="UniProtKB-SubCell"/>
</dbReference>
<dbReference type="InterPro" id="IPR027469">
    <property type="entry name" value="Cation_efflux_TMD_sf"/>
</dbReference>
<dbReference type="OrthoDB" id="9806522at2"/>
<dbReference type="NCBIfam" id="TIGR01297">
    <property type="entry name" value="CDF"/>
    <property type="match status" value="1"/>
</dbReference>
<dbReference type="InterPro" id="IPR027470">
    <property type="entry name" value="Cation_efflux_CTD"/>
</dbReference>
<dbReference type="RefSeq" id="WP_015905991.1">
    <property type="nucleotide sequence ID" value="NC_012108.1"/>
</dbReference>
<dbReference type="PANTHER" id="PTHR43840">
    <property type="entry name" value="MITOCHONDRIAL METAL TRANSPORTER 1-RELATED"/>
    <property type="match status" value="1"/>
</dbReference>
<dbReference type="AlphaFoldDB" id="C0QD27"/>
<feature type="transmembrane region" description="Helical" evidence="7">
    <location>
        <begin position="80"/>
        <end position="101"/>
    </location>
</feature>
<dbReference type="InterPro" id="IPR058533">
    <property type="entry name" value="Cation_efflux_TM"/>
</dbReference>
<dbReference type="Gene3D" id="3.30.70.1350">
    <property type="entry name" value="Cation efflux protein, cytoplasmic domain"/>
    <property type="match status" value="1"/>
</dbReference>
<comment type="similarity">
    <text evidence="2">Belongs to the cation diffusion facilitator (CDF) transporter (TC 2.A.4) family.</text>
</comment>
<dbReference type="GO" id="GO:0008324">
    <property type="term" value="F:monoatomic cation transmembrane transporter activity"/>
    <property type="evidence" value="ECO:0007669"/>
    <property type="project" value="InterPro"/>
</dbReference>
<dbReference type="KEGG" id="dat:HRM2_42030"/>
<dbReference type="FunFam" id="1.20.1510.10:FF:000006">
    <property type="entry name" value="Divalent cation efflux transporter"/>
    <property type="match status" value="1"/>
</dbReference>
<evidence type="ECO:0000313" key="10">
    <source>
        <dbReference type="EMBL" id="ACN17259.1"/>
    </source>
</evidence>
<keyword evidence="4 7" id="KW-0812">Transmembrane</keyword>
<evidence type="ECO:0000256" key="7">
    <source>
        <dbReference type="SAM" id="Phobius"/>
    </source>
</evidence>
<evidence type="ECO:0000256" key="3">
    <source>
        <dbReference type="ARBA" id="ARBA00022448"/>
    </source>
</evidence>
<evidence type="ECO:0000259" key="9">
    <source>
        <dbReference type="Pfam" id="PF16916"/>
    </source>
</evidence>
<keyword evidence="11" id="KW-1185">Reference proteome</keyword>
<dbReference type="SUPFAM" id="SSF161111">
    <property type="entry name" value="Cation efflux protein transmembrane domain-like"/>
    <property type="match status" value="1"/>
</dbReference>
<evidence type="ECO:0000256" key="4">
    <source>
        <dbReference type="ARBA" id="ARBA00022692"/>
    </source>
</evidence>
<comment type="subcellular location">
    <subcellularLocation>
        <location evidence="1">Membrane</location>
        <topology evidence="1">Multi-pass membrane protein</topology>
    </subcellularLocation>
</comment>
<dbReference type="InterPro" id="IPR002524">
    <property type="entry name" value="Cation_efflux"/>
</dbReference>
<evidence type="ECO:0000256" key="1">
    <source>
        <dbReference type="ARBA" id="ARBA00004141"/>
    </source>
</evidence>
<dbReference type="eggNOG" id="COG0053">
    <property type="taxonomic scope" value="Bacteria"/>
</dbReference>
<evidence type="ECO:0000313" key="11">
    <source>
        <dbReference type="Proteomes" id="UP000000442"/>
    </source>
</evidence>
<gene>
    <name evidence="10" type="ordered locus">HRM2_42030</name>
</gene>
<dbReference type="Pfam" id="PF01545">
    <property type="entry name" value="Cation_efflux"/>
    <property type="match status" value="1"/>
</dbReference>
<dbReference type="STRING" id="177437.HRM2_42030"/>
<protein>
    <submittedName>
        <fullName evidence="10">Uncharacterized protein</fullName>
    </submittedName>
</protein>
<evidence type="ECO:0000259" key="8">
    <source>
        <dbReference type="Pfam" id="PF01545"/>
    </source>
</evidence>
<accession>C0QD27</accession>
<evidence type="ECO:0000256" key="6">
    <source>
        <dbReference type="ARBA" id="ARBA00023136"/>
    </source>
</evidence>
<organism evidence="10 11">
    <name type="scientific">Desulforapulum autotrophicum (strain ATCC 43914 / DSM 3382 / VKM B-1955 / HRM2)</name>
    <name type="common">Desulfobacterium autotrophicum</name>
    <dbReference type="NCBI Taxonomy" id="177437"/>
    <lineage>
        <taxon>Bacteria</taxon>
        <taxon>Pseudomonadati</taxon>
        <taxon>Thermodesulfobacteriota</taxon>
        <taxon>Desulfobacteria</taxon>
        <taxon>Desulfobacterales</taxon>
        <taxon>Desulfobacteraceae</taxon>
        <taxon>Desulforapulum</taxon>
    </lineage>
</organism>
<keyword evidence="5 7" id="KW-1133">Transmembrane helix</keyword>
<dbReference type="SUPFAM" id="SSF160240">
    <property type="entry name" value="Cation efflux protein cytoplasmic domain-like"/>
    <property type="match status" value="1"/>
</dbReference>
<keyword evidence="6 7" id="KW-0472">Membrane</keyword>
<feature type="transmembrane region" description="Helical" evidence="7">
    <location>
        <begin position="155"/>
        <end position="176"/>
    </location>
</feature>
<feature type="domain" description="Cation efflux protein transmembrane" evidence="8">
    <location>
        <begin position="13"/>
        <end position="207"/>
    </location>
</feature>
<dbReference type="Gene3D" id="1.20.1510.10">
    <property type="entry name" value="Cation efflux protein transmembrane domain"/>
    <property type="match status" value="1"/>
</dbReference>
<sequence length="292" mass="31523">MNTHAAFVRRVTWVGFGANIILTCIKFSAGIFGQSQALVADAVHSLSDTITDLAVILGSFFWSEPPDQCHPYGHQRIETIVTMAIGSVLFMAGAGIGWHAITTLHQKSVPTPSSLALGTTVISLVTKEILFRWTDRAGKKIRSTALSANAWHHRLDAISSIPVLIALAGAMLFPSLTFLDSAGALVVSVFIIQASVKIMVPGFGELLEKGAPEETLAAITALIMTHPEVITIHKLRTRYLGANLYIDFHLVLNKRLTIQKGHDIAERIKNDILSKTPGVADAVIHVEPGNLP</sequence>
<evidence type="ECO:0000256" key="2">
    <source>
        <dbReference type="ARBA" id="ARBA00008114"/>
    </source>
</evidence>
<proteinExistence type="inferred from homology"/>
<dbReference type="InterPro" id="IPR050291">
    <property type="entry name" value="CDF_Transporter"/>
</dbReference>
<dbReference type="EMBL" id="CP001087">
    <property type="protein sequence ID" value="ACN17259.1"/>
    <property type="molecule type" value="Genomic_DNA"/>
</dbReference>